<dbReference type="AlphaFoldDB" id="A0A6J6Q8X7"/>
<evidence type="ECO:0000313" key="5">
    <source>
        <dbReference type="EMBL" id="CAB4666168.1"/>
    </source>
</evidence>
<proteinExistence type="predicted"/>
<dbReference type="InterPro" id="IPR011032">
    <property type="entry name" value="GroES-like_sf"/>
</dbReference>
<evidence type="ECO:0000256" key="2">
    <source>
        <dbReference type="ARBA" id="ARBA00022833"/>
    </source>
</evidence>
<dbReference type="InterPro" id="IPR020843">
    <property type="entry name" value="ER"/>
</dbReference>
<dbReference type="CDD" id="cd08260">
    <property type="entry name" value="Zn_ADH6"/>
    <property type="match status" value="1"/>
</dbReference>
<dbReference type="GO" id="GO:0008270">
    <property type="term" value="F:zinc ion binding"/>
    <property type="evidence" value="ECO:0007669"/>
    <property type="project" value="InterPro"/>
</dbReference>
<dbReference type="SUPFAM" id="SSF50129">
    <property type="entry name" value="GroES-like"/>
    <property type="match status" value="1"/>
</dbReference>
<protein>
    <submittedName>
        <fullName evidence="6">Unannotated protein</fullName>
    </submittedName>
</protein>
<dbReference type="PANTHER" id="PTHR43401:SF5">
    <property type="entry name" value="ALCOHOL DEHYDROGENASE-RELATED"/>
    <property type="match status" value="1"/>
</dbReference>
<reference evidence="6" key="1">
    <citation type="submission" date="2020-05" db="EMBL/GenBank/DDBJ databases">
        <authorList>
            <person name="Chiriac C."/>
            <person name="Salcher M."/>
            <person name="Ghai R."/>
            <person name="Kavagutti S V."/>
        </authorList>
    </citation>
    <scope>NUCLEOTIDE SEQUENCE</scope>
</reference>
<gene>
    <name evidence="5" type="ORF">UFOPK2342_00142</name>
    <name evidence="6" type="ORF">UFOPK2423_01396</name>
    <name evidence="7" type="ORF">UFOPK3266_00278</name>
</gene>
<sequence length="344" mass="37171">MRAILFDEFQGPIQIREVPIPSPESHGAVVRVEATGLCRSDWHGWMGHDDDIHLPHIPGHEWAGVVTDIGKDVSRIKVGDRITVPFVSGCGSCSYCLEGNAQVCPHQTQPGFSNWGSFAEYVQIDRIDFNAILLPEEISFSTAASLGCRFATAFRGLDGRARVQPDEWVAIFGCGGVGLSSIMIAKALGARVIAIDINDSALSKAKEVGAGFTINSRTVNPVEEIKRITEDGAHVSVDALGSEVTANQSVMSLRRRGRHVQIGLLLPVDQNSRIPMQRALSYELDLLGSHGMSAMDYPKMLAMISDGRLDPASLIERTISLEEGAKELTLLDSASITGITVIKP</sequence>
<evidence type="ECO:0000259" key="4">
    <source>
        <dbReference type="SMART" id="SM00829"/>
    </source>
</evidence>
<evidence type="ECO:0000256" key="3">
    <source>
        <dbReference type="ARBA" id="ARBA00023002"/>
    </source>
</evidence>
<accession>A0A6J6Q8X7</accession>
<dbReference type="EMBL" id="CAEZXN010000042">
    <property type="protein sequence ID" value="CAB4705228.1"/>
    <property type="molecule type" value="Genomic_DNA"/>
</dbReference>
<keyword evidence="2" id="KW-0862">Zinc</keyword>
<dbReference type="InterPro" id="IPR050129">
    <property type="entry name" value="Zn_alcohol_dh"/>
</dbReference>
<name>A0A6J6Q8X7_9ZZZZ</name>
<keyword evidence="1" id="KW-0479">Metal-binding</keyword>
<feature type="domain" description="Enoyl reductase (ER)" evidence="4">
    <location>
        <begin position="11"/>
        <end position="342"/>
    </location>
</feature>
<dbReference type="EMBL" id="CAFBAA010000004">
    <property type="protein sequence ID" value="CAB4840985.1"/>
    <property type="molecule type" value="Genomic_DNA"/>
</dbReference>
<dbReference type="Pfam" id="PF00107">
    <property type="entry name" value="ADH_zinc_N"/>
    <property type="match status" value="1"/>
</dbReference>
<organism evidence="6">
    <name type="scientific">freshwater metagenome</name>
    <dbReference type="NCBI Taxonomy" id="449393"/>
    <lineage>
        <taxon>unclassified sequences</taxon>
        <taxon>metagenomes</taxon>
        <taxon>ecological metagenomes</taxon>
    </lineage>
</organism>
<dbReference type="InterPro" id="IPR013149">
    <property type="entry name" value="ADH-like_C"/>
</dbReference>
<dbReference type="PANTHER" id="PTHR43401">
    <property type="entry name" value="L-THREONINE 3-DEHYDROGENASE"/>
    <property type="match status" value="1"/>
</dbReference>
<dbReference type="PROSITE" id="PS00059">
    <property type="entry name" value="ADH_ZINC"/>
    <property type="match status" value="1"/>
</dbReference>
<dbReference type="Pfam" id="PF08240">
    <property type="entry name" value="ADH_N"/>
    <property type="match status" value="1"/>
</dbReference>
<dbReference type="InterPro" id="IPR013154">
    <property type="entry name" value="ADH-like_N"/>
</dbReference>
<dbReference type="GO" id="GO:0016491">
    <property type="term" value="F:oxidoreductase activity"/>
    <property type="evidence" value="ECO:0007669"/>
    <property type="project" value="UniProtKB-KW"/>
</dbReference>
<dbReference type="InterPro" id="IPR002328">
    <property type="entry name" value="ADH_Zn_CS"/>
</dbReference>
<evidence type="ECO:0000313" key="7">
    <source>
        <dbReference type="EMBL" id="CAB4840985.1"/>
    </source>
</evidence>
<evidence type="ECO:0000256" key="1">
    <source>
        <dbReference type="ARBA" id="ARBA00022723"/>
    </source>
</evidence>
<dbReference type="SMART" id="SM00829">
    <property type="entry name" value="PKS_ER"/>
    <property type="match status" value="1"/>
</dbReference>
<dbReference type="InterPro" id="IPR036291">
    <property type="entry name" value="NAD(P)-bd_dom_sf"/>
</dbReference>
<dbReference type="SUPFAM" id="SSF51735">
    <property type="entry name" value="NAD(P)-binding Rossmann-fold domains"/>
    <property type="match status" value="1"/>
</dbReference>
<dbReference type="EMBL" id="CAEZXB010000002">
    <property type="protein sequence ID" value="CAB4666168.1"/>
    <property type="molecule type" value="Genomic_DNA"/>
</dbReference>
<evidence type="ECO:0000313" key="6">
    <source>
        <dbReference type="EMBL" id="CAB4705228.1"/>
    </source>
</evidence>
<dbReference type="Gene3D" id="3.90.180.10">
    <property type="entry name" value="Medium-chain alcohol dehydrogenases, catalytic domain"/>
    <property type="match status" value="1"/>
</dbReference>
<keyword evidence="3" id="KW-0560">Oxidoreductase</keyword>